<dbReference type="Proteomes" id="UP000886520">
    <property type="component" value="Chromosome 7"/>
</dbReference>
<feature type="transmembrane region" description="Helical" evidence="1">
    <location>
        <begin position="12"/>
        <end position="31"/>
    </location>
</feature>
<proteinExistence type="predicted"/>
<comment type="caution">
    <text evidence="2">The sequence shown here is derived from an EMBL/GenBank/DDBJ whole genome shotgun (WGS) entry which is preliminary data.</text>
</comment>
<keyword evidence="3" id="KW-1185">Reference proteome</keyword>
<dbReference type="EMBL" id="JABFUD020000007">
    <property type="protein sequence ID" value="KAI5077551.1"/>
    <property type="molecule type" value="Genomic_DNA"/>
</dbReference>
<name>A0A9D4V0K0_ADICA</name>
<gene>
    <name evidence="2" type="ORF">GOP47_0007375</name>
</gene>
<keyword evidence="1" id="KW-0472">Membrane</keyword>
<reference evidence="2" key="1">
    <citation type="submission" date="2021-01" db="EMBL/GenBank/DDBJ databases">
        <title>Adiantum capillus-veneris genome.</title>
        <authorList>
            <person name="Fang Y."/>
            <person name="Liao Q."/>
        </authorList>
    </citation>
    <scope>NUCLEOTIDE SEQUENCE</scope>
    <source>
        <strain evidence="2">H3</strain>
        <tissue evidence="2">Leaf</tissue>
    </source>
</reference>
<keyword evidence="1" id="KW-1133">Transmembrane helix</keyword>
<organism evidence="2 3">
    <name type="scientific">Adiantum capillus-veneris</name>
    <name type="common">Maidenhair fern</name>
    <dbReference type="NCBI Taxonomy" id="13818"/>
    <lineage>
        <taxon>Eukaryota</taxon>
        <taxon>Viridiplantae</taxon>
        <taxon>Streptophyta</taxon>
        <taxon>Embryophyta</taxon>
        <taxon>Tracheophyta</taxon>
        <taxon>Polypodiopsida</taxon>
        <taxon>Polypodiidae</taxon>
        <taxon>Polypodiales</taxon>
        <taxon>Pteridineae</taxon>
        <taxon>Pteridaceae</taxon>
        <taxon>Vittarioideae</taxon>
        <taxon>Adiantum</taxon>
    </lineage>
</organism>
<dbReference type="AlphaFoldDB" id="A0A9D4V0K0"/>
<keyword evidence="1" id="KW-0812">Transmembrane</keyword>
<evidence type="ECO:0000313" key="2">
    <source>
        <dbReference type="EMBL" id="KAI5077551.1"/>
    </source>
</evidence>
<protein>
    <submittedName>
        <fullName evidence="2">Uncharacterized protein</fullName>
    </submittedName>
</protein>
<evidence type="ECO:0000313" key="3">
    <source>
        <dbReference type="Proteomes" id="UP000886520"/>
    </source>
</evidence>
<sequence length="193" mass="20966">MGSVLLLVQLLFLKRFTIVVIIAVVSLSPVLKTTGSLVARLQDRFGKAKHDTGSCVRSAGVVGSLCTKMATPAAVQWIGSFDRVDGRAVLLYVGTLRTKWQHWLQCSGLACIWVNYLVFDHLCLSGDLQWPHLPIGASFASRRYNVLNLCLLVRSCAVRAAGMSLQMSTVFHVPPMHFSQSGGHPGGVFRGGI</sequence>
<accession>A0A9D4V0K0</accession>
<evidence type="ECO:0000256" key="1">
    <source>
        <dbReference type="SAM" id="Phobius"/>
    </source>
</evidence>